<evidence type="ECO:0000256" key="2">
    <source>
        <dbReference type="ARBA" id="ARBA00022679"/>
    </source>
</evidence>
<organism evidence="4 5">
    <name type="scientific">Stephania japonica</name>
    <dbReference type="NCBI Taxonomy" id="461633"/>
    <lineage>
        <taxon>Eukaryota</taxon>
        <taxon>Viridiplantae</taxon>
        <taxon>Streptophyta</taxon>
        <taxon>Embryophyta</taxon>
        <taxon>Tracheophyta</taxon>
        <taxon>Spermatophyta</taxon>
        <taxon>Magnoliopsida</taxon>
        <taxon>Ranunculales</taxon>
        <taxon>Menispermaceae</taxon>
        <taxon>Menispermoideae</taxon>
        <taxon>Cissampelideae</taxon>
        <taxon>Stephania</taxon>
    </lineage>
</organism>
<gene>
    <name evidence="4" type="ORF">Sjap_023386</name>
</gene>
<dbReference type="Pfam" id="PF02458">
    <property type="entry name" value="Transferase"/>
    <property type="match status" value="1"/>
</dbReference>
<accession>A0AAP0HKF0</accession>
<dbReference type="EMBL" id="JBBNAE010000010">
    <property type="protein sequence ID" value="KAK9090209.1"/>
    <property type="molecule type" value="Genomic_DNA"/>
</dbReference>
<keyword evidence="5" id="KW-1185">Reference proteome</keyword>
<comment type="caution">
    <text evidence="4">The sequence shown here is derived from an EMBL/GenBank/DDBJ whole genome shotgun (WGS) entry which is preliminary data.</text>
</comment>
<dbReference type="InterPro" id="IPR023213">
    <property type="entry name" value="CAT-like_dom_sf"/>
</dbReference>
<keyword evidence="3" id="KW-0012">Acyltransferase</keyword>
<dbReference type="AlphaFoldDB" id="A0AAP0HKF0"/>
<evidence type="ECO:0008006" key="6">
    <source>
        <dbReference type="Google" id="ProtNLM"/>
    </source>
</evidence>
<proteinExistence type="inferred from homology"/>
<keyword evidence="2" id="KW-0808">Transferase</keyword>
<reference evidence="4 5" key="1">
    <citation type="submission" date="2024-01" db="EMBL/GenBank/DDBJ databases">
        <title>Genome assemblies of Stephania.</title>
        <authorList>
            <person name="Yang L."/>
        </authorList>
    </citation>
    <scope>NUCLEOTIDE SEQUENCE [LARGE SCALE GENOMIC DNA]</scope>
    <source>
        <strain evidence="4">QJT</strain>
        <tissue evidence="4">Leaf</tissue>
    </source>
</reference>
<evidence type="ECO:0000256" key="1">
    <source>
        <dbReference type="ARBA" id="ARBA00009861"/>
    </source>
</evidence>
<protein>
    <recommendedName>
        <fullName evidence="6">BAHD acyltransferase</fullName>
    </recommendedName>
</protein>
<sequence length="433" mass="47345">MEVETVSIEVIKPSQPTLSNHRTHQFSIFDQYIPHVHLSVPFFYSPPLSNSQPLIITSLLKSSLSKALALFYPLAGRLENDSHVDCNDNGVKFVHARVRHCSLSQALSPPKPDQMRQLFPIEHTIGGELLGVQVSFFECGGIAIGVYLSHKIADPRSLCTFVLSWSSIAKSGSSLLKPRFDLASVFPPIKLPPSSGDEMEVAPDEKVVDRVFRFESSKIAVLKAKAKVGEEVPSKMMAVAAFLWTIFAAMGGGKKGNYPRHCMLSVPVYVRGKVPSLEEHTMGNAAATPLTEPMAPPIDLLAMPELVEAMRDVVRRVDEGGLVKRRDGGELVKMMEAYIEASNKAYASEGEFGLYEASSWEFPFYDADFGWGGPAWVGVVNGAFANVVVFFDTKSGDGIDATVTLTEEDMARFESMPELLNYATPVHNALGSS</sequence>
<evidence type="ECO:0000313" key="4">
    <source>
        <dbReference type="EMBL" id="KAK9090209.1"/>
    </source>
</evidence>
<dbReference type="PANTHER" id="PTHR31623">
    <property type="entry name" value="F21J9.9"/>
    <property type="match status" value="1"/>
</dbReference>
<dbReference type="Gene3D" id="3.30.559.10">
    <property type="entry name" value="Chloramphenicol acetyltransferase-like domain"/>
    <property type="match status" value="2"/>
</dbReference>
<evidence type="ECO:0000313" key="5">
    <source>
        <dbReference type="Proteomes" id="UP001417504"/>
    </source>
</evidence>
<dbReference type="PANTHER" id="PTHR31623:SF17">
    <property type="entry name" value="F21J9.9"/>
    <property type="match status" value="1"/>
</dbReference>
<comment type="similarity">
    <text evidence="1">Belongs to the plant acyltransferase family.</text>
</comment>
<dbReference type="GO" id="GO:0016746">
    <property type="term" value="F:acyltransferase activity"/>
    <property type="evidence" value="ECO:0007669"/>
    <property type="project" value="UniProtKB-KW"/>
</dbReference>
<dbReference type="Proteomes" id="UP001417504">
    <property type="component" value="Unassembled WGS sequence"/>
</dbReference>
<name>A0AAP0HKF0_9MAGN</name>
<evidence type="ECO:0000256" key="3">
    <source>
        <dbReference type="ARBA" id="ARBA00023315"/>
    </source>
</evidence>